<dbReference type="AlphaFoldDB" id="A0A0F3NBE5"/>
<evidence type="ECO:0000313" key="1">
    <source>
        <dbReference type="EMBL" id="KJV65365.1"/>
    </source>
</evidence>
<accession>A0A0F3NBE5</accession>
<proteinExistence type="predicted"/>
<evidence type="ECO:0008006" key="3">
    <source>
        <dbReference type="Google" id="ProtNLM"/>
    </source>
</evidence>
<sequence>MKEFSFATAFVSFLLLYNVDAFSVDNIDGNHGNRKKSVNFVKGNEYAEQENLDQSTKSYHKIDLGGKILSYTWFTNNAKAMQDHGVRLDGVLNIKSINSNSDLGIHYGGNFQLAVPAIKTKNFMPSMKSYNRGAQLFVESRYGNLSFGYQEGVESIMKVDASSIGAGDNSIAWLQYTGLSDLNHDMQYQLFPGLYSESIFNRSSNNVISIEDKDFINSLPFRVSYQSPNYMGVRFGISYSPIGYDTNLFERVSSYTIKNLALPPVIDDIKAINTPPGQTVQEASEALLSALNKQNVKSVDMEGIVPSKTDFLQARYENIVSLGLFYNHSFNDIDVQASVVGEHGYSNIDKLKSYDKYPSSVEELAAFAIGTSVAYRNVIVAGSYGYLGRSGYINAIHPVSGNQASIPDSCYTYYWNIGAKFIYNKASISTSYFRSSKVNTYFYDYSLGVDYNLSINSNYKGQYKVFGNYHYFNIENKILKVLGSGSVLSLGVKYEF</sequence>
<dbReference type="Gene3D" id="2.40.160.10">
    <property type="entry name" value="Porin"/>
    <property type="match status" value="1"/>
</dbReference>
<dbReference type="InterPro" id="IPR023614">
    <property type="entry name" value="Porin_dom_sf"/>
</dbReference>
<dbReference type="Proteomes" id="UP000033546">
    <property type="component" value="Unassembled WGS sequence"/>
</dbReference>
<dbReference type="SUPFAM" id="SSF56935">
    <property type="entry name" value="Porins"/>
    <property type="match status" value="1"/>
</dbReference>
<comment type="caution">
    <text evidence="1">The sequence shown here is derived from an EMBL/GenBank/DDBJ whole genome shotgun (WGS) entry which is preliminary data.</text>
</comment>
<evidence type="ECO:0000313" key="2">
    <source>
        <dbReference type="Proteomes" id="UP000033546"/>
    </source>
</evidence>
<dbReference type="EMBL" id="LANU01000002">
    <property type="protein sequence ID" value="KJV65365.1"/>
    <property type="molecule type" value="Genomic_DNA"/>
</dbReference>
<gene>
    <name evidence="1" type="ORF">EMUCRT_0305</name>
</gene>
<reference evidence="1 2" key="1">
    <citation type="submission" date="2015-02" db="EMBL/GenBank/DDBJ databases">
        <title>Genome Sequencing of Rickettsiales.</title>
        <authorList>
            <person name="Daugherty S.C."/>
            <person name="Su Q."/>
            <person name="Abolude K."/>
            <person name="Beier-Sexton M."/>
            <person name="Carlyon J.A."/>
            <person name="Carter R."/>
            <person name="Day N.P."/>
            <person name="Dumler S.J."/>
            <person name="Dyachenko V."/>
            <person name="Godinez A."/>
            <person name="Kurtti T.J."/>
            <person name="Lichay M."/>
            <person name="Mullins K.E."/>
            <person name="Ott S."/>
            <person name="Pappas-Brown V."/>
            <person name="Paris D.H."/>
            <person name="Patel P."/>
            <person name="Richards A.L."/>
            <person name="Sadzewicz L."/>
            <person name="Sears K."/>
            <person name="Seidman D."/>
            <person name="Sengamalay N."/>
            <person name="Stenos J."/>
            <person name="Tallon L.J."/>
            <person name="Vincent G."/>
            <person name="Fraser C.M."/>
            <person name="Munderloh U."/>
            <person name="Dunning-Hotopp J.C."/>
        </authorList>
    </citation>
    <scope>NUCLEOTIDE SEQUENCE [LARGE SCALE GENOMIC DNA]</scope>
    <source>
        <strain evidence="1 2">EmCRT</strain>
    </source>
</reference>
<organism evidence="1 2">
    <name type="scientific">Ehrlichia cf. muris str. EmCRT</name>
    <dbReference type="NCBI Taxonomy" id="1359167"/>
    <lineage>
        <taxon>Bacteria</taxon>
        <taxon>Pseudomonadati</taxon>
        <taxon>Pseudomonadota</taxon>
        <taxon>Alphaproteobacteria</taxon>
        <taxon>Rickettsiales</taxon>
        <taxon>Anaplasmataceae</taxon>
        <taxon>Ehrlichia</taxon>
    </lineage>
</organism>
<dbReference type="RefSeq" id="WP_052692789.1">
    <property type="nucleotide sequence ID" value="NZ_LANU01000002.1"/>
</dbReference>
<protein>
    <recommendedName>
        <fullName evidence="3">Gram-negative porin family protein</fullName>
    </recommendedName>
</protein>
<dbReference type="PATRIC" id="fig|1359167.3.peg.292"/>
<name>A0A0F3NBE5_9RICK</name>